<dbReference type="InterPro" id="IPR054189">
    <property type="entry name" value="DUF6894"/>
</dbReference>
<sequence>MPRFFIDLHDGTHFIRDREGYDLPDLGAARSQAARIMTRIAQGMADGPTRQDYVLAVREGDGAVLLRMRMSFDSDFSE</sequence>
<feature type="domain" description="DUF6894" evidence="1">
    <location>
        <begin position="3"/>
        <end position="70"/>
    </location>
</feature>
<protein>
    <recommendedName>
        <fullName evidence="1">DUF6894 domain-containing protein</fullName>
    </recommendedName>
</protein>
<dbReference type="RefSeq" id="WP_238202811.1">
    <property type="nucleotide sequence ID" value="NZ_BPQE01000011.1"/>
</dbReference>
<accession>A0ABU0HZ97</accession>
<name>A0ABU0HZ97_9HYPH</name>
<evidence type="ECO:0000259" key="1">
    <source>
        <dbReference type="Pfam" id="PF21834"/>
    </source>
</evidence>
<evidence type="ECO:0000313" key="2">
    <source>
        <dbReference type="EMBL" id="MDQ0447663.1"/>
    </source>
</evidence>
<proteinExistence type="predicted"/>
<dbReference type="Pfam" id="PF21834">
    <property type="entry name" value="DUF6894"/>
    <property type="match status" value="1"/>
</dbReference>
<evidence type="ECO:0000313" key="3">
    <source>
        <dbReference type="Proteomes" id="UP001231124"/>
    </source>
</evidence>
<dbReference type="Proteomes" id="UP001231124">
    <property type="component" value="Unassembled WGS sequence"/>
</dbReference>
<keyword evidence="3" id="KW-1185">Reference proteome</keyword>
<gene>
    <name evidence="2" type="ORF">QO012_002163</name>
</gene>
<dbReference type="EMBL" id="JAUSVP010000005">
    <property type="protein sequence ID" value="MDQ0447663.1"/>
    <property type="molecule type" value="Genomic_DNA"/>
</dbReference>
<organism evidence="2 3">
    <name type="scientific">Methylobacterium aerolatum</name>
    <dbReference type="NCBI Taxonomy" id="418708"/>
    <lineage>
        <taxon>Bacteria</taxon>
        <taxon>Pseudomonadati</taxon>
        <taxon>Pseudomonadota</taxon>
        <taxon>Alphaproteobacteria</taxon>
        <taxon>Hyphomicrobiales</taxon>
        <taxon>Methylobacteriaceae</taxon>
        <taxon>Methylobacterium</taxon>
    </lineage>
</organism>
<reference evidence="2 3" key="1">
    <citation type="submission" date="2023-07" db="EMBL/GenBank/DDBJ databases">
        <title>Genomic Encyclopedia of Type Strains, Phase IV (KMG-IV): sequencing the most valuable type-strain genomes for metagenomic binning, comparative biology and taxonomic classification.</title>
        <authorList>
            <person name="Goeker M."/>
        </authorList>
    </citation>
    <scope>NUCLEOTIDE SEQUENCE [LARGE SCALE GENOMIC DNA]</scope>
    <source>
        <strain evidence="2 3">DSM 19013</strain>
    </source>
</reference>
<comment type="caution">
    <text evidence="2">The sequence shown here is derived from an EMBL/GenBank/DDBJ whole genome shotgun (WGS) entry which is preliminary data.</text>
</comment>